<evidence type="ECO:0000256" key="1">
    <source>
        <dbReference type="SAM" id="MobiDB-lite"/>
    </source>
</evidence>
<dbReference type="GeneID" id="54345561"/>
<organism evidence="2 3">
    <name type="scientific">Didymella exigua CBS 183.55</name>
    <dbReference type="NCBI Taxonomy" id="1150837"/>
    <lineage>
        <taxon>Eukaryota</taxon>
        <taxon>Fungi</taxon>
        <taxon>Dikarya</taxon>
        <taxon>Ascomycota</taxon>
        <taxon>Pezizomycotina</taxon>
        <taxon>Dothideomycetes</taxon>
        <taxon>Pleosporomycetidae</taxon>
        <taxon>Pleosporales</taxon>
        <taxon>Pleosporineae</taxon>
        <taxon>Didymellaceae</taxon>
        <taxon>Didymella</taxon>
    </lineage>
</organism>
<accession>A0A6A5RFT8</accession>
<sequence length="162" mass="17595">MHTGSEAWRHCTVFSQHGRPGKGPLAALLRLQLLDPTIGSGSMISLIANKHSVSSILKHNVSLIVGLGSRYPDPTFLNLEALEVLIQNTSWCSYLHTRTMDKHVAGCVSPLDECRRSGSHSTERFTSNSNAGSLSRTWGPPRKVPSTGLLLLGMARPSQSDH</sequence>
<evidence type="ECO:0000313" key="3">
    <source>
        <dbReference type="Proteomes" id="UP000800082"/>
    </source>
</evidence>
<evidence type="ECO:0000313" key="2">
    <source>
        <dbReference type="EMBL" id="KAF1927171.1"/>
    </source>
</evidence>
<name>A0A6A5RFT8_9PLEO</name>
<dbReference type="AlphaFoldDB" id="A0A6A5RFT8"/>
<dbReference type="RefSeq" id="XP_033447423.1">
    <property type="nucleotide sequence ID" value="XM_033587914.1"/>
</dbReference>
<feature type="compositionally biased region" description="Polar residues" evidence="1">
    <location>
        <begin position="124"/>
        <end position="136"/>
    </location>
</feature>
<keyword evidence="3" id="KW-1185">Reference proteome</keyword>
<reference evidence="2" key="1">
    <citation type="journal article" date="2020" name="Stud. Mycol.">
        <title>101 Dothideomycetes genomes: a test case for predicting lifestyles and emergence of pathogens.</title>
        <authorList>
            <person name="Haridas S."/>
            <person name="Albert R."/>
            <person name="Binder M."/>
            <person name="Bloem J."/>
            <person name="Labutti K."/>
            <person name="Salamov A."/>
            <person name="Andreopoulos B."/>
            <person name="Baker S."/>
            <person name="Barry K."/>
            <person name="Bills G."/>
            <person name="Bluhm B."/>
            <person name="Cannon C."/>
            <person name="Castanera R."/>
            <person name="Culley D."/>
            <person name="Daum C."/>
            <person name="Ezra D."/>
            <person name="Gonzalez J."/>
            <person name="Henrissat B."/>
            <person name="Kuo A."/>
            <person name="Liang C."/>
            <person name="Lipzen A."/>
            <person name="Lutzoni F."/>
            <person name="Magnuson J."/>
            <person name="Mondo S."/>
            <person name="Nolan M."/>
            <person name="Ohm R."/>
            <person name="Pangilinan J."/>
            <person name="Park H.-J."/>
            <person name="Ramirez L."/>
            <person name="Alfaro M."/>
            <person name="Sun H."/>
            <person name="Tritt A."/>
            <person name="Yoshinaga Y."/>
            <person name="Zwiers L.-H."/>
            <person name="Turgeon B."/>
            <person name="Goodwin S."/>
            <person name="Spatafora J."/>
            <person name="Crous P."/>
            <person name="Grigoriev I."/>
        </authorList>
    </citation>
    <scope>NUCLEOTIDE SEQUENCE</scope>
    <source>
        <strain evidence="2">CBS 183.55</strain>
    </source>
</reference>
<feature type="region of interest" description="Disordered" evidence="1">
    <location>
        <begin position="118"/>
        <end position="142"/>
    </location>
</feature>
<protein>
    <submittedName>
        <fullName evidence="2">Uncharacterized protein</fullName>
    </submittedName>
</protein>
<proteinExistence type="predicted"/>
<gene>
    <name evidence="2" type="ORF">M421DRAFT_183416</name>
</gene>
<dbReference type="EMBL" id="ML978973">
    <property type="protein sequence ID" value="KAF1927171.1"/>
    <property type="molecule type" value="Genomic_DNA"/>
</dbReference>
<dbReference type="Proteomes" id="UP000800082">
    <property type="component" value="Unassembled WGS sequence"/>
</dbReference>